<organism evidence="1 2">
    <name type="scientific">Collybiopsis luxurians FD-317 M1</name>
    <dbReference type="NCBI Taxonomy" id="944289"/>
    <lineage>
        <taxon>Eukaryota</taxon>
        <taxon>Fungi</taxon>
        <taxon>Dikarya</taxon>
        <taxon>Basidiomycota</taxon>
        <taxon>Agaricomycotina</taxon>
        <taxon>Agaricomycetes</taxon>
        <taxon>Agaricomycetidae</taxon>
        <taxon>Agaricales</taxon>
        <taxon>Marasmiineae</taxon>
        <taxon>Omphalotaceae</taxon>
        <taxon>Collybiopsis</taxon>
        <taxon>Collybiopsis luxurians</taxon>
    </lineage>
</organism>
<dbReference type="EMBL" id="KN834850">
    <property type="protein sequence ID" value="KIK51973.1"/>
    <property type="molecule type" value="Genomic_DNA"/>
</dbReference>
<dbReference type="Proteomes" id="UP000053593">
    <property type="component" value="Unassembled WGS sequence"/>
</dbReference>
<name>A0A0D0CAW1_9AGAR</name>
<sequence length="208" mass="22573">MPTPNPSGAPIDKPYWLTLVSSTLGNAIDSAETTGSTNVYNEMDTIDLQASPGDNFISSLPNLTDTTINLQASPGNNFVLPLPNLTDTTMDQLISWYTIRSATHLEELHVASGPPGSYTGNNDVKMAVVTPESITDTTQYQLQLMTEAAFNYASQYWQIQDEDSTMNWDSLLATLSLNISNNSTNTDAAETVTCTALPLTDDTFSFLD</sequence>
<gene>
    <name evidence="1" type="ORF">GYMLUDRAFT_251561</name>
</gene>
<protein>
    <submittedName>
        <fullName evidence="1">Unplaced genomic scaffold GYMLUscaffold_102, whole genome shotgun sequence</fullName>
    </submittedName>
</protein>
<keyword evidence="2" id="KW-1185">Reference proteome</keyword>
<proteinExistence type="predicted"/>
<dbReference type="HOGENOM" id="CLU_1321020_0_0_1"/>
<evidence type="ECO:0000313" key="1">
    <source>
        <dbReference type="EMBL" id="KIK51973.1"/>
    </source>
</evidence>
<accession>A0A0D0CAW1</accession>
<evidence type="ECO:0000313" key="2">
    <source>
        <dbReference type="Proteomes" id="UP000053593"/>
    </source>
</evidence>
<dbReference type="AlphaFoldDB" id="A0A0D0CAW1"/>
<reference evidence="1 2" key="1">
    <citation type="submission" date="2014-04" db="EMBL/GenBank/DDBJ databases">
        <title>Evolutionary Origins and Diversification of the Mycorrhizal Mutualists.</title>
        <authorList>
            <consortium name="DOE Joint Genome Institute"/>
            <consortium name="Mycorrhizal Genomics Consortium"/>
            <person name="Kohler A."/>
            <person name="Kuo A."/>
            <person name="Nagy L.G."/>
            <person name="Floudas D."/>
            <person name="Copeland A."/>
            <person name="Barry K.W."/>
            <person name="Cichocki N."/>
            <person name="Veneault-Fourrey C."/>
            <person name="LaButti K."/>
            <person name="Lindquist E.A."/>
            <person name="Lipzen A."/>
            <person name="Lundell T."/>
            <person name="Morin E."/>
            <person name="Murat C."/>
            <person name="Riley R."/>
            <person name="Ohm R."/>
            <person name="Sun H."/>
            <person name="Tunlid A."/>
            <person name="Henrissat B."/>
            <person name="Grigoriev I.V."/>
            <person name="Hibbett D.S."/>
            <person name="Martin F."/>
        </authorList>
    </citation>
    <scope>NUCLEOTIDE SEQUENCE [LARGE SCALE GENOMIC DNA]</scope>
    <source>
        <strain evidence="1 2">FD-317 M1</strain>
    </source>
</reference>